<accession>A0A0N9I6Y2</accession>
<dbReference type="STRING" id="860235.AOZ06_28925"/>
<dbReference type="Gene3D" id="3.10.180.10">
    <property type="entry name" value="2,3-Dihydroxybiphenyl 1,2-Dioxygenase, domain 1"/>
    <property type="match status" value="2"/>
</dbReference>
<dbReference type="PANTHER" id="PTHR43279">
    <property type="entry name" value="CATECHOL-2,3-DIOXYGENASE"/>
    <property type="match status" value="1"/>
</dbReference>
<protein>
    <recommendedName>
        <fullName evidence="1">VOC domain-containing protein</fullName>
    </recommendedName>
</protein>
<dbReference type="PROSITE" id="PS51819">
    <property type="entry name" value="VOC"/>
    <property type="match status" value="1"/>
</dbReference>
<proteinExistence type="predicted"/>
<reference evidence="2 3" key="1">
    <citation type="submission" date="2015-07" db="EMBL/GenBank/DDBJ databases">
        <title>Genome sequencing of Kibdelosporangium phytohabitans.</title>
        <authorList>
            <person name="Qin S."/>
            <person name="Xing K."/>
        </authorList>
    </citation>
    <scope>NUCLEOTIDE SEQUENCE [LARGE SCALE GENOMIC DNA]</scope>
    <source>
        <strain evidence="2 3">KLBMP1111</strain>
    </source>
</reference>
<dbReference type="AlphaFoldDB" id="A0A0N9I6Y2"/>
<dbReference type="SUPFAM" id="SSF54593">
    <property type="entry name" value="Glyoxalase/Bleomycin resistance protein/Dihydroxybiphenyl dioxygenase"/>
    <property type="match status" value="2"/>
</dbReference>
<dbReference type="KEGG" id="kphy:AOZ06_28925"/>
<organism evidence="2 3">
    <name type="scientific">Kibdelosporangium phytohabitans</name>
    <dbReference type="NCBI Taxonomy" id="860235"/>
    <lineage>
        <taxon>Bacteria</taxon>
        <taxon>Bacillati</taxon>
        <taxon>Actinomycetota</taxon>
        <taxon>Actinomycetes</taxon>
        <taxon>Pseudonocardiales</taxon>
        <taxon>Pseudonocardiaceae</taxon>
        <taxon>Kibdelosporangium</taxon>
    </lineage>
</organism>
<keyword evidence="3" id="KW-1185">Reference proteome</keyword>
<sequence>MTDYRMDPTLTLGPVTLTVADVERSVRYYTQVAGFRLLDRQPQRARLGVEGWALVELYEAAGAVAPPQSSPGLSHFAPLVPTRADLARFTQRHVDAGLDIDLRDHFVSQSCYVADPDGHTLEATWTTPREQWQWSEDNLPVLAYTPIAVEDLLAEPGASTSAPLPAETRMGHVQLKVTDAGLTSTTRFYCDLLGLQVYARIGDGFVGVGAHDYRSLLVCTNWYSPNGGTPAGPDTARLTSVDLLLSTPEAIQELAERLAAAGHPYQHTDSGLTTNDPSGNPLRFSILDAAQPTAKLGTPTF</sequence>
<dbReference type="InterPro" id="IPR029068">
    <property type="entry name" value="Glyas_Bleomycin-R_OHBP_Dase"/>
</dbReference>
<evidence type="ECO:0000313" key="3">
    <source>
        <dbReference type="Proteomes" id="UP000063699"/>
    </source>
</evidence>
<evidence type="ECO:0000259" key="1">
    <source>
        <dbReference type="PROSITE" id="PS51819"/>
    </source>
</evidence>
<gene>
    <name evidence="2" type="ORF">AOZ06_28925</name>
</gene>
<dbReference type="OrthoDB" id="9792626at2"/>
<dbReference type="EMBL" id="CP012752">
    <property type="protein sequence ID" value="ALG10381.1"/>
    <property type="molecule type" value="Genomic_DNA"/>
</dbReference>
<feature type="domain" description="VOC" evidence="1">
    <location>
        <begin position="11"/>
        <end position="126"/>
    </location>
</feature>
<name>A0A0N9I6Y2_9PSEU</name>
<dbReference type="PANTHER" id="PTHR43279:SF1">
    <property type="entry name" value="CATECHOL-2,3-DIOXYGENASE"/>
    <property type="match status" value="1"/>
</dbReference>
<evidence type="ECO:0000313" key="2">
    <source>
        <dbReference type="EMBL" id="ALG10381.1"/>
    </source>
</evidence>
<dbReference type="InterPro" id="IPR037523">
    <property type="entry name" value="VOC_core"/>
</dbReference>
<dbReference type="InterPro" id="IPR004360">
    <property type="entry name" value="Glyas_Fos-R_dOase_dom"/>
</dbReference>
<dbReference type="Proteomes" id="UP000063699">
    <property type="component" value="Chromosome"/>
</dbReference>
<dbReference type="Pfam" id="PF00903">
    <property type="entry name" value="Glyoxalase"/>
    <property type="match status" value="1"/>
</dbReference>